<dbReference type="Proteomes" id="UP000035909">
    <property type="component" value="Unassembled WGS sequence"/>
</dbReference>
<dbReference type="InterPro" id="IPR011852">
    <property type="entry name" value="TRAP_TAXI"/>
</dbReference>
<dbReference type="PATRIC" id="fig|320778.3.peg.3365"/>
<keyword evidence="3" id="KW-1185">Reference proteome</keyword>
<dbReference type="NCBIfam" id="TIGR02122">
    <property type="entry name" value="TRAP_TAXI"/>
    <property type="match status" value="1"/>
</dbReference>
<protein>
    <submittedName>
        <fullName evidence="2">TRAP ABC transporter substrate-binding protein</fullName>
    </submittedName>
</protein>
<dbReference type="RefSeq" id="WP_047886087.1">
    <property type="nucleotide sequence ID" value="NZ_CP071326.1"/>
</dbReference>
<dbReference type="OrthoDB" id="9776669at2"/>
<feature type="chain" id="PRO_5005252469" evidence="1">
    <location>
        <begin position="23"/>
        <end position="312"/>
    </location>
</feature>
<evidence type="ECO:0000256" key="1">
    <source>
        <dbReference type="SAM" id="SignalP"/>
    </source>
</evidence>
<dbReference type="Gene3D" id="3.40.190.10">
    <property type="entry name" value="Periplasmic binding protein-like II"/>
    <property type="match status" value="2"/>
</dbReference>
<proteinExistence type="predicted"/>
<reference evidence="2 3" key="1">
    <citation type="submission" date="2015-05" db="EMBL/GenBank/DDBJ databases">
        <title>Photobacterium galathea sp. nov.</title>
        <authorList>
            <person name="Machado H."/>
            <person name="Gram L."/>
        </authorList>
    </citation>
    <scope>NUCLEOTIDE SEQUENCE [LARGE SCALE GENOMIC DNA]</scope>
    <source>
        <strain evidence="2 3">DSM 22954</strain>
    </source>
</reference>
<keyword evidence="1" id="KW-0732">Signal</keyword>
<dbReference type="AlphaFoldDB" id="A0A0J1H928"/>
<dbReference type="PANTHER" id="PTHR42941:SF1">
    <property type="entry name" value="SLL1037 PROTEIN"/>
    <property type="match status" value="1"/>
</dbReference>
<sequence>MKKTIKTLVALGLCGVMNMAHAENFTIGTGSQSGTYYPYGGLLAKLWSENLPDFNMRVEVTAASVENTIKVVQDKQLVGFAMGDVVIQAQNGEKPFPRKLDVAVLTALYPNVVQFVVPADSDIHTLADLKGKKVSLGAPGSGTRVSARSILAALGVDESSMTVQSLNFSATTEALANGQIDAGVFVGSSGLGAITELALTRDIRILNFTDQDMATISKSLPAYQSVTIQPGVYNGVGEFTAPAVWNVLVVNQRMDDKLAYDMTKVIFENSKALNNALSVAKFTTVENMNQLSQVPLHPGSKKYFQEQLQHNE</sequence>
<dbReference type="EMBL" id="LDOU01000015">
    <property type="protein sequence ID" value="KLV08198.1"/>
    <property type="molecule type" value="Genomic_DNA"/>
</dbReference>
<dbReference type="Pfam" id="PF16868">
    <property type="entry name" value="NMT1_3"/>
    <property type="match status" value="1"/>
</dbReference>
<feature type="signal peptide" evidence="1">
    <location>
        <begin position="1"/>
        <end position="22"/>
    </location>
</feature>
<evidence type="ECO:0000313" key="2">
    <source>
        <dbReference type="EMBL" id="KLV08198.1"/>
    </source>
</evidence>
<comment type="caution">
    <text evidence="2">The sequence shown here is derived from an EMBL/GenBank/DDBJ whole genome shotgun (WGS) entry which is preliminary data.</text>
</comment>
<dbReference type="PANTHER" id="PTHR42941">
    <property type="entry name" value="SLL1037 PROTEIN"/>
    <property type="match status" value="1"/>
</dbReference>
<accession>A0A0J1H928</accession>
<evidence type="ECO:0000313" key="3">
    <source>
        <dbReference type="Proteomes" id="UP000035909"/>
    </source>
</evidence>
<organism evidence="2 3">
    <name type="scientific">Photobacterium ganghwense</name>
    <dbReference type="NCBI Taxonomy" id="320778"/>
    <lineage>
        <taxon>Bacteria</taxon>
        <taxon>Pseudomonadati</taxon>
        <taxon>Pseudomonadota</taxon>
        <taxon>Gammaproteobacteria</taxon>
        <taxon>Vibrionales</taxon>
        <taxon>Vibrionaceae</taxon>
        <taxon>Photobacterium</taxon>
    </lineage>
</organism>
<dbReference type="SUPFAM" id="SSF53850">
    <property type="entry name" value="Periplasmic binding protein-like II"/>
    <property type="match status" value="1"/>
</dbReference>
<name>A0A0J1H928_9GAMM</name>
<gene>
    <name evidence="2" type="ORF">ABT57_15470</name>
</gene>
<dbReference type="STRING" id="320778.ABT57_15470"/>